<accession>A0A7W9HU93</accession>
<keyword evidence="3" id="KW-1185">Reference proteome</keyword>
<evidence type="ECO:0000256" key="1">
    <source>
        <dbReference type="SAM" id="MobiDB-lite"/>
    </source>
</evidence>
<feature type="region of interest" description="Disordered" evidence="1">
    <location>
        <begin position="1"/>
        <end position="21"/>
    </location>
</feature>
<proteinExistence type="predicted"/>
<gene>
    <name evidence="2" type="ORF">F4560_008123</name>
</gene>
<dbReference type="AlphaFoldDB" id="A0A7W9HU93"/>
<comment type="caution">
    <text evidence="2">The sequence shown here is derived from an EMBL/GenBank/DDBJ whole genome shotgun (WGS) entry which is preliminary data.</text>
</comment>
<dbReference type="Proteomes" id="UP000552097">
    <property type="component" value="Unassembled WGS sequence"/>
</dbReference>
<evidence type="ECO:0000313" key="2">
    <source>
        <dbReference type="EMBL" id="MBB5808355.1"/>
    </source>
</evidence>
<protein>
    <submittedName>
        <fullName evidence="2">Uncharacterized protein</fullName>
    </submittedName>
</protein>
<evidence type="ECO:0000313" key="3">
    <source>
        <dbReference type="Proteomes" id="UP000552097"/>
    </source>
</evidence>
<sequence length="110" mass="11830">MTMTLVSDGDRGEGEEQRASLFDDPKIVAEVQELVNDQAPRLFAVVRETFDPEDVQIAAWGMTTKTGVEVIPVHGGARMSLQSAETALIFFRAGGQAVPRVVWVGGEGGK</sequence>
<dbReference type="EMBL" id="JACHMO010000001">
    <property type="protein sequence ID" value="MBB5808355.1"/>
    <property type="molecule type" value="Genomic_DNA"/>
</dbReference>
<dbReference type="RefSeq" id="WP_184928273.1">
    <property type="nucleotide sequence ID" value="NZ_JACHMO010000001.1"/>
</dbReference>
<feature type="compositionally biased region" description="Basic and acidic residues" evidence="1">
    <location>
        <begin position="8"/>
        <end position="21"/>
    </location>
</feature>
<organism evidence="2 3">
    <name type="scientific">Saccharothrix ecbatanensis</name>
    <dbReference type="NCBI Taxonomy" id="1105145"/>
    <lineage>
        <taxon>Bacteria</taxon>
        <taxon>Bacillati</taxon>
        <taxon>Actinomycetota</taxon>
        <taxon>Actinomycetes</taxon>
        <taxon>Pseudonocardiales</taxon>
        <taxon>Pseudonocardiaceae</taxon>
        <taxon>Saccharothrix</taxon>
    </lineage>
</organism>
<reference evidence="2 3" key="1">
    <citation type="submission" date="2020-08" db="EMBL/GenBank/DDBJ databases">
        <title>Sequencing the genomes of 1000 actinobacteria strains.</title>
        <authorList>
            <person name="Klenk H.-P."/>
        </authorList>
    </citation>
    <scope>NUCLEOTIDE SEQUENCE [LARGE SCALE GENOMIC DNA]</scope>
    <source>
        <strain evidence="2 3">DSM 45486</strain>
    </source>
</reference>
<name>A0A7W9HU93_9PSEU</name>